<sequence length="233" mass="25705">MYTSPDPTAKVPTENLCDIELRRFDDKLWVQRLRSITSHGADYMDGIADSITESFAADRHVWPELTDPAALVRYKECSTRTSWRAFADIRSGALDPSTFADAVMAERTAIYAHLLEQPSAREDIVGFYSRRVAYTAAVYAAAAIYRGHLATAVRAAAALTESIATCPRAAAIAGMGMPLSDASETHTEGKDRAATRTKYIYLLGLLVPLDVYRRKFLADPYGFHPDRSTTTSD</sequence>
<dbReference type="KEGG" id="hbs:IPV69_06250"/>
<accession>A0A7M2WZU7</accession>
<dbReference type="Proteomes" id="UP000593765">
    <property type="component" value="Chromosome"/>
</dbReference>
<evidence type="ECO:0000313" key="1">
    <source>
        <dbReference type="EMBL" id="QOV90959.1"/>
    </source>
</evidence>
<gene>
    <name evidence="1" type="ORF">IPV69_06250</name>
</gene>
<dbReference type="EMBL" id="CP063458">
    <property type="protein sequence ID" value="QOV90959.1"/>
    <property type="molecule type" value="Genomic_DNA"/>
</dbReference>
<proteinExistence type="predicted"/>
<evidence type="ECO:0000313" key="2">
    <source>
        <dbReference type="Proteomes" id="UP000593765"/>
    </source>
</evidence>
<keyword evidence="2" id="KW-1185">Reference proteome</keyword>
<reference evidence="1 2" key="1">
    <citation type="submission" date="2020-10" db="EMBL/GenBank/DDBJ databases">
        <title>Wide distribution of Phycisphaera-like planctomycetes from WD2101 soil group in peatlands and genome analysis of the first cultivated representative.</title>
        <authorList>
            <person name="Dedysh S.N."/>
            <person name="Beletsky A.V."/>
            <person name="Ivanova A."/>
            <person name="Kulichevskaya I.S."/>
            <person name="Suzina N.E."/>
            <person name="Philippov D.A."/>
            <person name="Rakitin A.L."/>
            <person name="Mardanov A.V."/>
            <person name="Ravin N.V."/>
        </authorList>
    </citation>
    <scope>NUCLEOTIDE SEQUENCE [LARGE SCALE GENOMIC DNA]</scope>
    <source>
        <strain evidence="1 2">M1803</strain>
    </source>
</reference>
<protein>
    <submittedName>
        <fullName evidence="1">Uncharacterized protein</fullName>
    </submittedName>
</protein>
<organism evidence="1 2">
    <name type="scientific">Humisphaera borealis</name>
    <dbReference type="NCBI Taxonomy" id="2807512"/>
    <lineage>
        <taxon>Bacteria</taxon>
        <taxon>Pseudomonadati</taxon>
        <taxon>Planctomycetota</taxon>
        <taxon>Phycisphaerae</taxon>
        <taxon>Tepidisphaerales</taxon>
        <taxon>Tepidisphaeraceae</taxon>
        <taxon>Humisphaera</taxon>
    </lineage>
</organism>
<name>A0A7M2WZU7_9BACT</name>
<dbReference type="AlphaFoldDB" id="A0A7M2WZU7"/>
<dbReference type="RefSeq" id="WP_206294065.1">
    <property type="nucleotide sequence ID" value="NZ_CP063458.1"/>
</dbReference>